<dbReference type="Gene3D" id="3.40.50.300">
    <property type="entry name" value="P-loop containing nucleotide triphosphate hydrolases"/>
    <property type="match status" value="1"/>
</dbReference>
<evidence type="ECO:0000256" key="5">
    <source>
        <dbReference type="ARBA" id="ARBA00022970"/>
    </source>
</evidence>
<evidence type="ECO:0000256" key="4">
    <source>
        <dbReference type="ARBA" id="ARBA00022840"/>
    </source>
</evidence>
<dbReference type="CDD" id="cd03224">
    <property type="entry name" value="ABC_TM1139_LivF_branched"/>
    <property type="match status" value="1"/>
</dbReference>
<dbReference type="PANTHER" id="PTHR43820">
    <property type="entry name" value="HIGH-AFFINITY BRANCHED-CHAIN AMINO ACID TRANSPORT ATP-BINDING PROTEIN LIVF"/>
    <property type="match status" value="1"/>
</dbReference>
<name>A0ABV9EFY7_9ACTN</name>
<organism evidence="7 8">
    <name type="scientific">Sphaerisporangium corydalis</name>
    <dbReference type="NCBI Taxonomy" id="1441875"/>
    <lineage>
        <taxon>Bacteria</taxon>
        <taxon>Bacillati</taxon>
        <taxon>Actinomycetota</taxon>
        <taxon>Actinomycetes</taxon>
        <taxon>Streptosporangiales</taxon>
        <taxon>Streptosporangiaceae</taxon>
        <taxon>Sphaerisporangium</taxon>
    </lineage>
</organism>
<dbReference type="PROSITE" id="PS00211">
    <property type="entry name" value="ABC_TRANSPORTER_1"/>
    <property type="match status" value="1"/>
</dbReference>
<accession>A0ABV9EFY7</accession>
<sequence>MTGPELSVAGLGVNYGGVRAAHDIAFTVAPGEAVGIIGANGAGKTSTLKAIMGLAPRVVRTLRFGEHDLARMPAHQVVRAGIGYVPEGRHVFPGLTVDKNLLLGAYTRKWDAETKGSLEEVFTMFPVLGEMRHRLAGALSGGQQQMLAIGRALMSRPRLMVLDEPSMGLSPKLVGEILLALRRLNEEGLSILLVEQNAKLTFEVTSRCLVMENGEIAMTGTCAALRGDPTVRRVYLGV</sequence>
<dbReference type="PROSITE" id="PS50893">
    <property type="entry name" value="ABC_TRANSPORTER_2"/>
    <property type="match status" value="1"/>
</dbReference>
<keyword evidence="8" id="KW-1185">Reference proteome</keyword>
<gene>
    <name evidence="7" type="ORF">ACFO8L_13260</name>
</gene>
<dbReference type="InterPro" id="IPR052156">
    <property type="entry name" value="BCAA_Transport_ATP-bd_LivF"/>
</dbReference>
<dbReference type="SUPFAM" id="SSF52540">
    <property type="entry name" value="P-loop containing nucleoside triphosphate hydrolases"/>
    <property type="match status" value="1"/>
</dbReference>
<dbReference type="Proteomes" id="UP001595891">
    <property type="component" value="Unassembled WGS sequence"/>
</dbReference>
<evidence type="ECO:0000256" key="3">
    <source>
        <dbReference type="ARBA" id="ARBA00022741"/>
    </source>
</evidence>
<comment type="caution">
    <text evidence="7">The sequence shown here is derived from an EMBL/GenBank/DDBJ whole genome shotgun (WGS) entry which is preliminary data.</text>
</comment>
<evidence type="ECO:0000256" key="1">
    <source>
        <dbReference type="ARBA" id="ARBA00005417"/>
    </source>
</evidence>
<dbReference type="RefSeq" id="WP_262846735.1">
    <property type="nucleotide sequence ID" value="NZ_JANZYP010000051.1"/>
</dbReference>
<dbReference type="InterPro" id="IPR003439">
    <property type="entry name" value="ABC_transporter-like_ATP-bd"/>
</dbReference>
<evidence type="ECO:0000256" key="2">
    <source>
        <dbReference type="ARBA" id="ARBA00022448"/>
    </source>
</evidence>
<dbReference type="SMART" id="SM00382">
    <property type="entry name" value="AAA"/>
    <property type="match status" value="1"/>
</dbReference>
<evidence type="ECO:0000313" key="7">
    <source>
        <dbReference type="EMBL" id="MFC4587054.1"/>
    </source>
</evidence>
<keyword evidence="4 7" id="KW-0067">ATP-binding</keyword>
<comment type="similarity">
    <text evidence="1">Belongs to the ABC transporter superfamily.</text>
</comment>
<dbReference type="InterPro" id="IPR017871">
    <property type="entry name" value="ABC_transporter-like_CS"/>
</dbReference>
<protein>
    <submittedName>
        <fullName evidence="7">ABC transporter ATP-binding protein</fullName>
    </submittedName>
</protein>
<keyword evidence="3" id="KW-0547">Nucleotide-binding</keyword>
<dbReference type="PANTHER" id="PTHR43820:SF4">
    <property type="entry name" value="HIGH-AFFINITY BRANCHED-CHAIN AMINO ACID TRANSPORT ATP-BINDING PROTEIN LIVF"/>
    <property type="match status" value="1"/>
</dbReference>
<proteinExistence type="inferred from homology"/>
<dbReference type="GO" id="GO:0005524">
    <property type="term" value="F:ATP binding"/>
    <property type="evidence" value="ECO:0007669"/>
    <property type="project" value="UniProtKB-KW"/>
</dbReference>
<dbReference type="InterPro" id="IPR003593">
    <property type="entry name" value="AAA+_ATPase"/>
</dbReference>
<keyword evidence="5" id="KW-0029">Amino-acid transport</keyword>
<dbReference type="InterPro" id="IPR027417">
    <property type="entry name" value="P-loop_NTPase"/>
</dbReference>
<feature type="domain" description="ABC transporter" evidence="6">
    <location>
        <begin position="6"/>
        <end position="238"/>
    </location>
</feature>
<keyword evidence="2" id="KW-0813">Transport</keyword>
<evidence type="ECO:0000259" key="6">
    <source>
        <dbReference type="PROSITE" id="PS50893"/>
    </source>
</evidence>
<reference evidence="8" key="1">
    <citation type="journal article" date="2019" name="Int. J. Syst. Evol. Microbiol.">
        <title>The Global Catalogue of Microorganisms (GCM) 10K type strain sequencing project: providing services to taxonomists for standard genome sequencing and annotation.</title>
        <authorList>
            <consortium name="The Broad Institute Genomics Platform"/>
            <consortium name="The Broad Institute Genome Sequencing Center for Infectious Disease"/>
            <person name="Wu L."/>
            <person name="Ma J."/>
        </authorList>
    </citation>
    <scope>NUCLEOTIDE SEQUENCE [LARGE SCALE GENOMIC DNA]</scope>
    <source>
        <strain evidence="8">CCUG 49560</strain>
    </source>
</reference>
<dbReference type="EMBL" id="JBHSFN010000007">
    <property type="protein sequence ID" value="MFC4587054.1"/>
    <property type="molecule type" value="Genomic_DNA"/>
</dbReference>
<evidence type="ECO:0000313" key="8">
    <source>
        <dbReference type="Proteomes" id="UP001595891"/>
    </source>
</evidence>
<dbReference type="Pfam" id="PF00005">
    <property type="entry name" value="ABC_tran"/>
    <property type="match status" value="1"/>
</dbReference>